<dbReference type="RefSeq" id="WP_281268478.1">
    <property type="nucleotide sequence ID" value="NZ_QTUC01000001.1"/>
</dbReference>
<keyword evidence="3" id="KW-0378">Hydrolase</keyword>
<comment type="catalytic activity">
    <reaction evidence="8">
        <text>ATP + H2O = ADP + phosphate + H(+)</text>
        <dbReference type="Rhea" id="RHEA:13065"/>
        <dbReference type="ChEBI" id="CHEBI:15377"/>
        <dbReference type="ChEBI" id="CHEBI:15378"/>
        <dbReference type="ChEBI" id="CHEBI:30616"/>
        <dbReference type="ChEBI" id="CHEBI:43474"/>
        <dbReference type="ChEBI" id="CHEBI:456216"/>
        <dbReference type="EC" id="5.6.2.3"/>
    </reaction>
</comment>
<dbReference type="InterPro" id="IPR045028">
    <property type="entry name" value="DinG/Rad3-like"/>
</dbReference>
<keyword evidence="4 13" id="KW-0347">Helicase</keyword>
<evidence type="ECO:0000256" key="3">
    <source>
        <dbReference type="ARBA" id="ARBA00022801"/>
    </source>
</evidence>
<name>A0A3D9V0W2_THECX</name>
<dbReference type="SMART" id="SM00487">
    <property type="entry name" value="DEXDc"/>
    <property type="match status" value="1"/>
</dbReference>
<dbReference type="Proteomes" id="UP000256485">
    <property type="component" value="Unassembled WGS sequence"/>
</dbReference>
<dbReference type="GO" id="GO:0005524">
    <property type="term" value="F:ATP binding"/>
    <property type="evidence" value="ECO:0007669"/>
    <property type="project" value="UniProtKB-KW"/>
</dbReference>
<dbReference type="PROSITE" id="PS51193">
    <property type="entry name" value="HELICASE_ATP_BIND_2"/>
    <property type="match status" value="1"/>
</dbReference>
<evidence type="ECO:0000256" key="11">
    <source>
        <dbReference type="SAM" id="MobiDB-lite"/>
    </source>
</evidence>
<evidence type="ECO:0000256" key="7">
    <source>
        <dbReference type="ARBA" id="ARBA00044969"/>
    </source>
</evidence>
<dbReference type="Pfam" id="PF13307">
    <property type="entry name" value="Helicase_C_2"/>
    <property type="match status" value="1"/>
</dbReference>
<keyword evidence="14" id="KW-1185">Reference proteome</keyword>
<dbReference type="InterPro" id="IPR027417">
    <property type="entry name" value="P-loop_NTPase"/>
</dbReference>
<dbReference type="EC" id="5.6.2.3" evidence="7"/>
<dbReference type="Pfam" id="PF00270">
    <property type="entry name" value="DEAD"/>
    <property type="match status" value="1"/>
</dbReference>
<dbReference type="PANTHER" id="PTHR11472:SF34">
    <property type="entry name" value="REGULATOR OF TELOMERE ELONGATION HELICASE 1"/>
    <property type="match status" value="1"/>
</dbReference>
<dbReference type="EMBL" id="QTUC01000001">
    <property type="protein sequence ID" value="REF35046.1"/>
    <property type="molecule type" value="Genomic_DNA"/>
</dbReference>
<reference evidence="13 14" key="1">
    <citation type="submission" date="2018-08" db="EMBL/GenBank/DDBJ databases">
        <title>Sequencing the genomes of 1000 actinobacteria strains.</title>
        <authorList>
            <person name="Klenk H.-P."/>
        </authorList>
    </citation>
    <scope>NUCLEOTIDE SEQUENCE [LARGE SCALE GENOMIC DNA]</scope>
    <source>
        <strain evidence="13 14">DSM 22891</strain>
    </source>
</reference>
<comment type="cofactor">
    <cofactor evidence="1">
        <name>[4Fe-4S] cluster</name>
        <dbReference type="ChEBI" id="CHEBI:49883"/>
    </cofactor>
</comment>
<dbReference type="GO" id="GO:0043139">
    <property type="term" value="F:5'-3' DNA helicase activity"/>
    <property type="evidence" value="ECO:0007669"/>
    <property type="project" value="UniProtKB-EC"/>
</dbReference>
<dbReference type="Gene3D" id="3.40.50.300">
    <property type="entry name" value="P-loop containing nucleotide triphosphate hydrolases"/>
    <property type="match status" value="2"/>
</dbReference>
<dbReference type="PANTHER" id="PTHR11472">
    <property type="entry name" value="DNA REPAIR DEAD HELICASE RAD3/XP-D SUBFAMILY MEMBER"/>
    <property type="match status" value="1"/>
</dbReference>
<dbReference type="GO" id="GO:0003676">
    <property type="term" value="F:nucleic acid binding"/>
    <property type="evidence" value="ECO:0007669"/>
    <property type="project" value="InterPro"/>
</dbReference>
<evidence type="ECO:0000256" key="4">
    <source>
        <dbReference type="ARBA" id="ARBA00022806"/>
    </source>
</evidence>
<evidence type="ECO:0000313" key="13">
    <source>
        <dbReference type="EMBL" id="REF35046.1"/>
    </source>
</evidence>
<dbReference type="InterPro" id="IPR014001">
    <property type="entry name" value="Helicase_ATP-bd"/>
</dbReference>
<accession>A0A3D9V0W2</accession>
<evidence type="ECO:0000256" key="10">
    <source>
        <dbReference type="ARBA" id="ARBA00079061"/>
    </source>
</evidence>
<dbReference type="InterPro" id="IPR011545">
    <property type="entry name" value="DEAD/DEAH_box_helicase_dom"/>
</dbReference>
<feature type="domain" description="Helicase ATP-binding" evidence="12">
    <location>
        <begin position="20"/>
        <end position="326"/>
    </location>
</feature>
<feature type="compositionally biased region" description="Basic and acidic residues" evidence="11">
    <location>
        <begin position="432"/>
        <end position="442"/>
    </location>
</feature>
<dbReference type="AlphaFoldDB" id="A0A3D9V0W2"/>
<dbReference type="SUPFAM" id="SSF52540">
    <property type="entry name" value="P-loop containing nucleoside triphosphate hydrolases"/>
    <property type="match status" value="1"/>
</dbReference>
<organism evidence="13 14">
    <name type="scientific">Thermasporomyces composti</name>
    <dbReference type="NCBI Taxonomy" id="696763"/>
    <lineage>
        <taxon>Bacteria</taxon>
        <taxon>Bacillati</taxon>
        <taxon>Actinomycetota</taxon>
        <taxon>Actinomycetes</taxon>
        <taxon>Propionibacteriales</taxon>
        <taxon>Nocardioidaceae</taxon>
        <taxon>Thermasporomyces</taxon>
    </lineage>
</organism>
<evidence type="ECO:0000256" key="2">
    <source>
        <dbReference type="ARBA" id="ARBA00022741"/>
    </source>
</evidence>
<evidence type="ECO:0000313" key="14">
    <source>
        <dbReference type="Proteomes" id="UP000256485"/>
    </source>
</evidence>
<feature type="compositionally biased region" description="Basic and acidic residues" evidence="11">
    <location>
        <begin position="451"/>
        <end position="465"/>
    </location>
</feature>
<evidence type="ECO:0000256" key="6">
    <source>
        <dbReference type="ARBA" id="ARBA00038058"/>
    </source>
</evidence>
<dbReference type="InterPro" id="IPR006555">
    <property type="entry name" value="ATP-dep_Helicase_C"/>
</dbReference>
<proteinExistence type="inferred from homology"/>
<gene>
    <name evidence="13" type="ORF">DFJ64_0416</name>
</gene>
<dbReference type="InterPro" id="IPR014013">
    <property type="entry name" value="Helic_SF1/SF2_ATP-bd_DinG/Rad3"/>
</dbReference>
<keyword evidence="5" id="KW-0067">ATP-binding</keyword>
<comment type="similarity">
    <text evidence="6">Belongs to the helicase family. DinG subfamily.</text>
</comment>
<feature type="region of interest" description="Disordered" evidence="11">
    <location>
        <begin position="432"/>
        <end position="496"/>
    </location>
</feature>
<evidence type="ECO:0000259" key="12">
    <source>
        <dbReference type="PROSITE" id="PS51193"/>
    </source>
</evidence>
<sequence length="729" mass="77201">MAETAPAGYRPDPRVRELLGDAVAALGGRERPGQVAMAEAVARAMERGEHLLVQAGTGTGKSLAYLVPSLLRSRGSGRPVVVATATLALQAQLVNRDLPRLVAAVEKRLGHRPTYAILKGRHNYACLHRVRDGVPDDQGALLEAVPTGPVGRQVLALRTWAEQQAQADGDGDRDAAPTHQDRAWAQVSVSSRECLGAQRCPYGEECFAERARERAMAADVIVTNHALLAINALENVPVLPDHDVVVIDEAHELAARVTGAASAELSPGMVERAARRARAFCVGGEADPLEDAGHALRTALSNAPVGRLEALTGELAAAVAQVRDAARAAWSAFPSDKQEDDVEASRRQARAWVEQVREVAERVAQMAAVDVVWVEERERGGRELRVAPLSVAGLLRERLLAQHTCIFTSATLKLGGDFLAVARSVGLRSVERVSEAEHDAKGTEGASTGAERPHADASTDRREQGGGEATGGDLAEGKSDAEQASPGRAGAGQAGTDVVETLPWRALDVGSPFDYARQAILYIARRLPPPGRAGISPQALDELTSLVEAAGGATLGLFSSRRAAEEAAAAVRERLGYEVLCQGDGQLAELHQRFAAEPATSLFGTLSLWQGLDVPGDTCQLVVIDRIPFPRPDDPLLSARQKAVDEAGGNGFMAVAATHAALLLAQGVGRLIRRSTDRGVVAVLDPRLATARYGGYLRASLPPMWSTLDHDVVVAALRRLSAAREASVP</sequence>
<evidence type="ECO:0000256" key="1">
    <source>
        <dbReference type="ARBA" id="ARBA00001966"/>
    </source>
</evidence>
<keyword evidence="2" id="KW-0547">Nucleotide-binding</keyword>
<evidence type="ECO:0000256" key="9">
    <source>
        <dbReference type="ARBA" id="ARBA00073590"/>
    </source>
</evidence>
<dbReference type="FunFam" id="3.40.50.300:FF:000437">
    <property type="entry name" value="ATP-dependent DNA helicase DinG"/>
    <property type="match status" value="1"/>
</dbReference>
<dbReference type="GO" id="GO:0006139">
    <property type="term" value="P:nucleobase-containing compound metabolic process"/>
    <property type="evidence" value="ECO:0007669"/>
    <property type="project" value="InterPro"/>
</dbReference>
<comment type="caution">
    <text evidence="13">The sequence shown here is derived from an EMBL/GenBank/DDBJ whole genome shotgun (WGS) entry which is preliminary data.</text>
</comment>
<dbReference type="GO" id="GO:0016818">
    <property type="term" value="F:hydrolase activity, acting on acid anhydrides, in phosphorus-containing anhydrides"/>
    <property type="evidence" value="ECO:0007669"/>
    <property type="project" value="InterPro"/>
</dbReference>
<evidence type="ECO:0000256" key="5">
    <source>
        <dbReference type="ARBA" id="ARBA00022840"/>
    </source>
</evidence>
<protein>
    <recommendedName>
        <fullName evidence="9">ATP-dependent helicase DinG</fullName>
        <ecNumber evidence="7">5.6.2.3</ecNumber>
    </recommendedName>
    <alternativeName>
        <fullName evidence="10">DNA 5'-3' helicase DinG</fullName>
    </alternativeName>
</protein>
<dbReference type="SMART" id="SM00491">
    <property type="entry name" value="HELICc2"/>
    <property type="match status" value="1"/>
</dbReference>
<evidence type="ECO:0000256" key="8">
    <source>
        <dbReference type="ARBA" id="ARBA00048954"/>
    </source>
</evidence>